<dbReference type="AlphaFoldDB" id="A0A397JET1"/>
<dbReference type="EMBL" id="PQFF01000077">
    <property type="protein sequence ID" value="RHZ84466.1"/>
    <property type="molecule type" value="Genomic_DNA"/>
</dbReference>
<keyword evidence="2" id="KW-0472">Membrane</keyword>
<protein>
    <submittedName>
        <fullName evidence="3">Uncharacterized protein</fullName>
    </submittedName>
</protein>
<accession>A0A397JET1</accession>
<evidence type="ECO:0000313" key="3">
    <source>
        <dbReference type="EMBL" id="RHZ84466.1"/>
    </source>
</evidence>
<keyword evidence="2" id="KW-0812">Transmembrane</keyword>
<evidence type="ECO:0000313" key="4">
    <source>
        <dbReference type="Proteomes" id="UP000266861"/>
    </source>
</evidence>
<proteinExistence type="predicted"/>
<evidence type="ECO:0000256" key="2">
    <source>
        <dbReference type="SAM" id="Phobius"/>
    </source>
</evidence>
<keyword evidence="4" id="KW-1185">Reference proteome</keyword>
<evidence type="ECO:0000256" key="1">
    <source>
        <dbReference type="SAM" id="MobiDB-lite"/>
    </source>
</evidence>
<dbReference type="Proteomes" id="UP000266861">
    <property type="component" value="Unassembled WGS sequence"/>
</dbReference>
<comment type="caution">
    <text evidence="3">The sequence shown here is derived from an EMBL/GenBank/DDBJ whole genome shotgun (WGS) entry which is preliminary data.</text>
</comment>
<organism evidence="3 4">
    <name type="scientific">Diversispora epigaea</name>
    <dbReference type="NCBI Taxonomy" id="1348612"/>
    <lineage>
        <taxon>Eukaryota</taxon>
        <taxon>Fungi</taxon>
        <taxon>Fungi incertae sedis</taxon>
        <taxon>Mucoromycota</taxon>
        <taxon>Glomeromycotina</taxon>
        <taxon>Glomeromycetes</taxon>
        <taxon>Diversisporales</taxon>
        <taxon>Diversisporaceae</taxon>
        <taxon>Diversispora</taxon>
    </lineage>
</organism>
<gene>
    <name evidence="3" type="ORF">Glove_81g35</name>
</gene>
<dbReference type="OrthoDB" id="2384025at2759"/>
<keyword evidence="2" id="KW-1133">Transmembrane helix</keyword>
<reference evidence="3 4" key="1">
    <citation type="submission" date="2018-08" db="EMBL/GenBank/DDBJ databases">
        <title>Genome and evolution of the arbuscular mycorrhizal fungus Diversispora epigaea (formerly Glomus versiforme) and its bacterial endosymbionts.</title>
        <authorList>
            <person name="Sun X."/>
            <person name="Fei Z."/>
            <person name="Harrison M."/>
        </authorList>
    </citation>
    <scope>NUCLEOTIDE SEQUENCE [LARGE SCALE GENOMIC DNA]</scope>
    <source>
        <strain evidence="3 4">IT104</strain>
    </source>
</reference>
<name>A0A397JET1_9GLOM</name>
<feature type="region of interest" description="Disordered" evidence="1">
    <location>
        <begin position="1"/>
        <end position="23"/>
    </location>
</feature>
<sequence>MSEVLSENKESTSRDATPSEEKTLHFKLDIPTDKKDHELNNYRNNDSNQEAVTYDLEAGGSNDNNYDKFQNDLEFATFETRSVEEVTLPWKHQGPWYKNITKRSWFFFALTGTFIVIIIIVIPVTVAHAIKD</sequence>
<feature type="transmembrane region" description="Helical" evidence="2">
    <location>
        <begin position="105"/>
        <end position="130"/>
    </location>
</feature>